<name>A0A6J6DT74_9ZZZZ</name>
<keyword evidence="1" id="KW-0472">Membrane</keyword>
<organism evidence="2">
    <name type="scientific">freshwater metagenome</name>
    <dbReference type="NCBI Taxonomy" id="449393"/>
    <lineage>
        <taxon>unclassified sequences</taxon>
        <taxon>metagenomes</taxon>
        <taxon>ecological metagenomes</taxon>
    </lineage>
</organism>
<sequence length="40" mass="4469">MNTGLIITVVYAVVVLAIVARIDRPRKNRQRLTGRGGDFE</sequence>
<keyword evidence="1" id="KW-0812">Transmembrane</keyword>
<keyword evidence="1" id="KW-1133">Transmembrane helix</keyword>
<feature type="transmembrane region" description="Helical" evidence="1">
    <location>
        <begin position="6"/>
        <end position="22"/>
    </location>
</feature>
<evidence type="ECO:0000313" key="2">
    <source>
        <dbReference type="EMBL" id="CAB4566414.1"/>
    </source>
</evidence>
<proteinExistence type="predicted"/>
<gene>
    <name evidence="2" type="ORF">UFOPK1683_00426</name>
</gene>
<dbReference type="EMBL" id="CAEZTL010000028">
    <property type="protein sequence ID" value="CAB4566414.1"/>
    <property type="molecule type" value="Genomic_DNA"/>
</dbReference>
<accession>A0A6J6DT74</accession>
<dbReference type="AlphaFoldDB" id="A0A6J6DT74"/>
<protein>
    <submittedName>
        <fullName evidence="2">Unannotated protein</fullName>
    </submittedName>
</protein>
<reference evidence="2" key="1">
    <citation type="submission" date="2020-05" db="EMBL/GenBank/DDBJ databases">
        <authorList>
            <person name="Chiriac C."/>
            <person name="Salcher M."/>
            <person name="Ghai R."/>
            <person name="Kavagutti S V."/>
        </authorList>
    </citation>
    <scope>NUCLEOTIDE SEQUENCE</scope>
</reference>
<evidence type="ECO:0000256" key="1">
    <source>
        <dbReference type="SAM" id="Phobius"/>
    </source>
</evidence>